<sequence length="103" mass="11048">MWSFLGSLFVDGGFGSCLAVGIKACRRRCSSEEPARGGPGARPILGVGGAERAGRAGGLRARPISDIVFLFTLETEVLTKAGVQMRFCVQYRAFCSLLLKHLK</sequence>
<accession>A0AAD4Y668</accession>
<dbReference type="AlphaFoldDB" id="A0AAD4Y668"/>
<reference evidence="2" key="1">
    <citation type="submission" date="2022-03" db="EMBL/GenBank/DDBJ databases">
        <title>Genomic analyses of argali, domestic sheep and their hybrids provide insights into chromosomal evolution, heterosis and genetic basis of agronomic traits.</title>
        <authorList>
            <person name="Li M."/>
        </authorList>
    </citation>
    <scope>NUCLEOTIDE SEQUENCE</scope>
    <source>
        <strain evidence="2">CAU-MHL-2022a</strain>
        <tissue evidence="2">Skin</tissue>
    </source>
</reference>
<keyword evidence="1" id="KW-0732">Signal</keyword>
<dbReference type="EMBL" id="JAKZEL010000017">
    <property type="protein sequence ID" value="KAI4535843.1"/>
    <property type="molecule type" value="Genomic_DNA"/>
</dbReference>
<comment type="caution">
    <text evidence="2">The sequence shown here is derived from an EMBL/GenBank/DDBJ whole genome shotgun (WGS) entry which is preliminary data.</text>
</comment>
<evidence type="ECO:0000256" key="1">
    <source>
        <dbReference type="SAM" id="SignalP"/>
    </source>
</evidence>
<evidence type="ECO:0000313" key="3">
    <source>
        <dbReference type="Proteomes" id="UP001214576"/>
    </source>
</evidence>
<feature type="chain" id="PRO_5042295925" description="Secreted protein" evidence="1">
    <location>
        <begin position="20"/>
        <end position="103"/>
    </location>
</feature>
<gene>
    <name evidence="2" type="ORF">MG293_014170</name>
</gene>
<name>A0AAD4Y668_OVIAM</name>
<organism evidence="2 3">
    <name type="scientific">Ovis ammon polii</name>
    <dbReference type="NCBI Taxonomy" id="230172"/>
    <lineage>
        <taxon>Eukaryota</taxon>
        <taxon>Metazoa</taxon>
        <taxon>Chordata</taxon>
        <taxon>Craniata</taxon>
        <taxon>Vertebrata</taxon>
        <taxon>Euteleostomi</taxon>
        <taxon>Mammalia</taxon>
        <taxon>Eutheria</taxon>
        <taxon>Laurasiatheria</taxon>
        <taxon>Artiodactyla</taxon>
        <taxon>Ruminantia</taxon>
        <taxon>Pecora</taxon>
        <taxon>Bovidae</taxon>
        <taxon>Caprinae</taxon>
        <taxon>Ovis</taxon>
    </lineage>
</organism>
<proteinExistence type="predicted"/>
<evidence type="ECO:0000313" key="2">
    <source>
        <dbReference type="EMBL" id="KAI4535843.1"/>
    </source>
</evidence>
<protein>
    <recommendedName>
        <fullName evidence="4">Secreted protein</fullName>
    </recommendedName>
</protein>
<feature type="signal peptide" evidence="1">
    <location>
        <begin position="1"/>
        <end position="19"/>
    </location>
</feature>
<keyword evidence="3" id="KW-1185">Reference proteome</keyword>
<evidence type="ECO:0008006" key="4">
    <source>
        <dbReference type="Google" id="ProtNLM"/>
    </source>
</evidence>
<dbReference type="Proteomes" id="UP001214576">
    <property type="component" value="Unassembled WGS sequence"/>
</dbReference>